<dbReference type="EMBL" id="CAMXCT020006586">
    <property type="protein sequence ID" value="CAL1169831.1"/>
    <property type="molecule type" value="Genomic_DNA"/>
</dbReference>
<dbReference type="PANTHER" id="PTHR40036">
    <property type="entry name" value="MACROCIN O-METHYLTRANSFERASE"/>
    <property type="match status" value="1"/>
</dbReference>
<dbReference type="EMBL" id="CAMXCT030006586">
    <property type="protein sequence ID" value="CAL4803768.1"/>
    <property type="molecule type" value="Genomic_DNA"/>
</dbReference>
<accession>A0A9P1DVY3</accession>
<name>A0A9P1DVY3_9DINO</name>
<dbReference type="Proteomes" id="UP001152797">
    <property type="component" value="Unassembled WGS sequence"/>
</dbReference>
<comment type="caution">
    <text evidence="1">The sequence shown here is derived from an EMBL/GenBank/DDBJ whole genome shotgun (WGS) entry which is preliminary data.</text>
</comment>
<organism evidence="1">
    <name type="scientific">Cladocopium goreaui</name>
    <dbReference type="NCBI Taxonomy" id="2562237"/>
    <lineage>
        <taxon>Eukaryota</taxon>
        <taxon>Sar</taxon>
        <taxon>Alveolata</taxon>
        <taxon>Dinophyceae</taxon>
        <taxon>Suessiales</taxon>
        <taxon>Symbiodiniaceae</taxon>
        <taxon>Cladocopium</taxon>
    </lineage>
</organism>
<protein>
    <submittedName>
        <fullName evidence="3">26S proteasome non-ATPase regulatory subunit 13</fullName>
    </submittedName>
</protein>
<evidence type="ECO:0000313" key="4">
    <source>
        <dbReference type="Proteomes" id="UP001152797"/>
    </source>
</evidence>
<dbReference type="GO" id="GO:0000502">
    <property type="term" value="C:proteasome complex"/>
    <property type="evidence" value="ECO:0007669"/>
    <property type="project" value="UniProtKB-KW"/>
</dbReference>
<dbReference type="AlphaFoldDB" id="A0A9P1DVY3"/>
<evidence type="ECO:0000313" key="2">
    <source>
        <dbReference type="EMBL" id="CAL1169831.1"/>
    </source>
</evidence>
<dbReference type="Gene3D" id="3.40.50.150">
    <property type="entry name" value="Vaccinia Virus protein VP39"/>
    <property type="match status" value="2"/>
</dbReference>
<reference evidence="2" key="2">
    <citation type="submission" date="2024-04" db="EMBL/GenBank/DDBJ databases">
        <authorList>
            <person name="Chen Y."/>
            <person name="Shah S."/>
            <person name="Dougan E. K."/>
            <person name="Thang M."/>
            <person name="Chan C."/>
        </authorList>
    </citation>
    <scope>NUCLEOTIDE SEQUENCE [LARGE SCALE GENOMIC DNA]</scope>
</reference>
<gene>
    <name evidence="1" type="ORF">C1SCF055_LOCUS41198</name>
</gene>
<dbReference type="OrthoDB" id="10265168at2759"/>
<dbReference type="InterPro" id="IPR029063">
    <property type="entry name" value="SAM-dependent_MTases_sf"/>
</dbReference>
<evidence type="ECO:0000313" key="1">
    <source>
        <dbReference type="EMBL" id="CAI4016456.1"/>
    </source>
</evidence>
<sequence length="630" mass="68626">MDRQGGCKAPPGSPKFMLHAFFDVDMACSRPERAEDVCSVFDGASFQDSKGWHGVGTGLNASNASTLSEEAQETTALELWGDCPALPCRRQRGGAAALCATFGGAEEALKVSLLADKQYLSNAGDPKAPDVLYPWPIRDLAEEVRKHEAGSNTIALRDGLEFLIEASASALPEATQVAVFVGLFSAANTGSEARVEEWMVGGGTPPKHNPLRLWTMFTHQYTDFGGVVQPDELGDSCFGEAWRAEFCARVWTCFRSRGHEGGGGRWRVAAAVRFAAGYRLEAYLGPPLPSCKEYLSDEVQRMQPAVSWWAPPVAEHAAQSLSNVASHAAYMQLRLLFVNRENYWWGRQAEVTPTSCWLDLMQAAVNSAMESPAARPERYGLPAAANPHGLWLEFGVGSGKTTAAIAFQMQALVGQAAKLHGFDSFQGLPSDWDHTHLAAGTFSTGGQVPPHLLEMKNAIWGCVEGVEAPGWVPSRGAWVGRCNMRGKNNRISHHQYFCYPGGAQWSWTTVLSRDCPRTGGNVQIHVGLFSQTLGDLDQFGNTPVAFAHIDVDIFPSAIEVLSRIACQLMAGSILVYDELVNYVGFELSGEYRAWEHGSQIRKLEGSLMSKLELVKSRRGRVVGTLLLPME</sequence>
<keyword evidence="3" id="KW-0647">Proteasome</keyword>
<evidence type="ECO:0000313" key="3">
    <source>
        <dbReference type="EMBL" id="CAL4803768.1"/>
    </source>
</evidence>
<dbReference type="EMBL" id="CAMXCT010006586">
    <property type="protein sequence ID" value="CAI4016456.1"/>
    <property type="molecule type" value="Genomic_DNA"/>
</dbReference>
<dbReference type="InterPro" id="IPR008884">
    <property type="entry name" value="TylF_MeTrfase"/>
</dbReference>
<proteinExistence type="predicted"/>
<reference evidence="1" key="1">
    <citation type="submission" date="2022-10" db="EMBL/GenBank/DDBJ databases">
        <authorList>
            <person name="Chen Y."/>
            <person name="Dougan E. K."/>
            <person name="Chan C."/>
            <person name="Rhodes N."/>
            <person name="Thang M."/>
        </authorList>
    </citation>
    <scope>NUCLEOTIDE SEQUENCE</scope>
</reference>
<dbReference type="PANTHER" id="PTHR40036:SF1">
    <property type="entry name" value="MACROCIN O-METHYLTRANSFERASE"/>
    <property type="match status" value="1"/>
</dbReference>
<keyword evidence="4" id="KW-1185">Reference proteome</keyword>